<feature type="non-terminal residue" evidence="1">
    <location>
        <position position="1"/>
    </location>
</feature>
<proteinExistence type="predicted"/>
<dbReference type="EMBL" id="CAJVQB010062387">
    <property type="protein sequence ID" value="CAG8840225.1"/>
    <property type="molecule type" value="Genomic_DNA"/>
</dbReference>
<reference evidence="1 2" key="1">
    <citation type="submission" date="2021-06" db="EMBL/GenBank/DDBJ databases">
        <authorList>
            <person name="Kallberg Y."/>
            <person name="Tangrot J."/>
            <person name="Rosling A."/>
        </authorList>
    </citation>
    <scope>NUCLEOTIDE SEQUENCE [LARGE SCALE GENOMIC DNA]</scope>
    <source>
        <strain evidence="1 2">120-4 pot B 10/14</strain>
    </source>
</reference>
<evidence type="ECO:0000313" key="1">
    <source>
        <dbReference type="EMBL" id="CAG8840225.1"/>
    </source>
</evidence>
<gene>
    <name evidence="1" type="ORF">GMARGA_LOCUS34813</name>
</gene>
<name>A0ABN7WT70_GIGMA</name>
<organism evidence="1 2">
    <name type="scientific">Gigaspora margarita</name>
    <dbReference type="NCBI Taxonomy" id="4874"/>
    <lineage>
        <taxon>Eukaryota</taxon>
        <taxon>Fungi</taxon>
        <taxon>Fungi incertae sedis</taxon>
        <taxon>Mucoromycota</taxon>
        <taxon>Glomeromycotina</taxon>
        <taxon>Glomeromycetes</taxon>
        <taxon>Diversisporales</taxon>
        <taxon>Gigasporaceae</taxon>
        <taxon>Gigaspora</taxon>
    </lineage>
</organism>
<protein>
    <submittedName>
        <fullName evidence="1">17028_t:CDS:1</fullName>
    </submittedName>
</protein>
<dbReference type="Proteomes" id="UP000789901">
    <property type="component" value="Unassembled WGS sequence"/>
</dbReference>
<accession>A0ABN7WT70</accession>
<keyword evidence="2" id="KW-1185">Reference proteome</keyword>
<sequence length="75" mass="8685">CKYKDGIELVVGSYLQKLALSSGIIDTEATRGQKEETKSNEHERRKLKLLETKTWQQKISMDIMKEKNGHDSYVQ</sequence>
<feature type="non-terminal residue" evidence="1">
    <location>
        <position position="75"/>
    </location>
</feature>
<evidence type="ECO:0000313" key="2">
    <source>
        <dbReference type="Proteomes" id="UP000789901"/>
    </source>
</evidence>
<comment type="caution">
    <text evidence="1">The sequence shown here is derived from an EMBL/GenBank/DDBJ whole genome shotgun (WGS) entry which is preliminary data.</text>
</comment>